<keyword evidence="2" id="KW-0238">DNA-binding</keyword>
<evidence type="ECO:0000313" key="5">
    <source>
        <dbReference type="EMBL" id="ABM58029.1"/>
    </source>
</evidence>
<dbReference type="STRING" id="391735.Veis_2281"/>
<reference evidence="6" key="1">
    <citation type="submission" date="2006-12" db="EMBL/GenBank/DDBJ databases">
        <title>Complete sequence of chromosome 1 of Verminephrobacter eiseniae EF01-2.</title>
        <authorList>
            <person name="Copeland A."/>
            <person name="Lucas S."/>
            <person name="Lapidus A."/>
            <person name="Barry K."/>
            <person name="Detter J.C."/>
            <person name="Glavina del Rio T."/>
            <person name="Dalin E."/>
            <person name="Tice H."/>
            <person name="Pitluck S."/>
            <person name="Chertkov O."/>
            <person name="Brettin T."/>
            <person name="Bruce D."/>
            <person name="Han C."/>
            <person name="Tapia R."/>
            <person name="Gilna P."/>
            <person name="Schmutz J."/>
            <person name="Larimer F."/>
            <person name="Land M."/>
            <person name="Hauser L."/>
            <person name="Kyrpides N."/>
            <person name="Kim E."/>
            <person name="Stahl D."/>
            <person name="Richardson P."/>
        </authorList>
    </citation>
    <scope>NUCLEOTIDE SEQUENCE [LARGE SCALE GENOMIC DNA]</scope>
    <source>
        <strain evidence="6">EF01-2</strain>
    </source>
</reference>
<dbReference type="GO" id="GO:0003700">
    <property type="term" value="F:DNA-binding transcription factor activity"/>
    <property type="evidence" value="ECO:0007669"/>
    <property type="project" value="TreeGrafter"/>
</dbReference>
<dbReference type="Pfam" id="PF01614">
    <property type="entry name" value="IclR_C"/>
    <property type="match status" value="1"/>
</dbReference>
<gene>
    <name evidence="5" type="ordered locus">Veis_2281</name>
</gene>
<dbReference type="OrthoDB" id="9807558at2"/>
<protein>
    <submittedName>
        <fullName evidence="5">Transcriptional regulator, IclR family</fullName>
    </submittedName>
</protein>
<dbReference type="InterPro" id="IPR036388">
    <property type="entry name" value="WH-like_DNA-bd_sf"/>
</dbReference>
<dbReference type="SUPFAM" id="SSF46785">
    <property type="entry name" value="Winged helix' DNA-binding domain"/>
    <property type="match status" value="1"/>
</dbReference>
<evidence type="ECO:0000259" key="4">
    <source>
        <dbReference type="PROSITE" id="PS51078"/>
    </source>
</evidence>
<dbReference type="InterPro" id="IPR029016">
    <property type="entry name" value="GAF-like_dom_sf"/>
</dbReference>
<dbReference type="GeneID" id="76460844"/>
<dbReference type="InterPro" id="IPR005471">
    <property type="entry name" value="Tscrpt_reg_IclR_N"/>
</dbReference>
<dbReference type="PANTHER" id="PTHR30136:SF7">
    <property type="entry name" value="HTH-TYPE TRANSCRIPTIONAL REGULATOR KDGR-RELATED"/>
    <property type="match status" value="1"/>
</dbReference>
<dbReference type="Proteomes" id="UP000000374">
    <property type="component" value="Chromosome"/>
</dbReference>
<dbReference type="Gene3D" id="3.30.450.40">
    <property type="match status" value="1"/>
</dbReference>
<keyword evidence="1" id="KW-0805">Transcription regulation</keyword>
<evidence type="ECO:0000313" key="6">
    <source>
        <dbReference type="Proteomes" id="UP000000374"/>
    </source>
</evidence>
<dbReference type="Gene3D" id="1.10.10.10">
    <property type="entry name" value="Winged helix-like DNA-binding domain superfamily/Winged helix DNA-binding domain"/>
    <property type="match status" value="1"/>
</dbReference>
<feature type="domain" description="IclR-ED" evidence="4">
    <location>
        <begin position="101"/>
        <end position="284"/>
    </location>
</feature>
<keyword evidence="6" id="KW-1185">Reference proteome</keyword>
<dbReference type="InterPro" id="IPR036390">
    <property type="entry name" value="WH_DNA-bd_sf"/>
</dbReference>
<proteinExistence type="predicted"/>
<evidence type="ECO:0000256" key="1">
    <source>
        <dbReference type="ARBA" id="ARBA00023015"/>
    </source>
</evidence>
<dbReference type="AlphaFoldDB" id="A1WK72"/>
<dbReference type="eggNOG" id="COG1414">
    <property type="taxonomic scope" value="Bacteria"/>
</dbReference>
<dbReference type="GO" id="GO:0045892">
    <property type="term" value="P:negative regulation of DNA-templated transcription"/>
    <property type="evidence" value="ECO:0007669"/>
    <property type="project" value="TreeGrafter"/>
</dbReference>
<evidence type="ECO:0000256" key="3">
    <source>
        <dbReference type="ARBA" id="ARBA00023163"/>
    </source>
</evidence>
<evidence type="ECO:0000256" key="2">
    <source>
        <dbReference type="ARBA" id="ARBA00023125"/>
    </source>
</evidence>
<dbReference type="Pfam" id="PF09339">
    <property type="entry name" value="HTH_IclR"/>
    <property type="match status" value="1"/>
</dbReference>
<dbReference type="GO" id="GO:0003677">
    <property type="term" value="F:DNA binding"/>
    <property type="evidence" value="ECO:0007669"/>
    <property type="project" value="UniProtKB-KW"/>
</dbReference>
<organism evidence="5 6">
    <name type="scientific">Verminephrobacter eiseniae (strain EF01-2)</name>
    <dbReference type="NCBI Taxonomy" id="391735"/>
    <lineage>
        <taxon>Bacteria</taxon>
        <taxon>Pseudomonadati</taxon>
        <taxon>Pseudomonadota</taxon>
        <taxon>Betaproteobacteria</taxon>
        <taxon>Burkholderiales</taxon>
        <taxon>Comamonadaceae</taxon>
        <taxon>Verminephrobacter</taxon>
    </lineage>
</organism>
<sequence length="288" mass="30761">MKPTTAVPKKSAKPAAQKAAAQKAAVPLAASAKRPQYAAPALEKGIDILELLTDAEHGLGMAEIAQKLHRSVGEIFRMVVTLQRRNWLYADRADCYHLTTRMFELAHRNRPIRTLVEAALPSMQLVAKQALQSCHLAVFEAGRILVIAQVQAPGPLSFGVRTGSVVGMFNTASGQVMLAFRSPQERERLLEQNAILTGEPGVLRGEALAGVDKVAADGFACSPSQQLRGVTNLGCPVWGSDGQVVAAVVIPFVERLDVYRGPTLEETLLILKNAAVDISKALGQPGGS</sequence>
<dbReference type="RefSeq" id="WP_011810032.1">
    <property type="nucleotide sequence ID" value="NC_008786.1"/>
</dbReference>
<dbReference type="PANTHER" id="PTHR30136">
    <property type="entry name" value="HELIX-TURN-HELIX TRANSCRIPTIONAL REGULATOR, ICLR FAMILY"/>
    <property type="match status" value="1"/>
</dbReference>
<dbReference type="HOGENOM" id="CLU_062618_5_0_4"/>
<dbReference type="KEGG" id="vei:Veis_2281"/>
<dbReference type="EMBL" id="CP000542">
    <property type="protein sequence ID" value="ABM58029.1"/>
    <property type="molecule type" value="Genomic_DNA"/>
</dbReference>
<dbReference type="InterPro" id="IPR050707">
    <property type="entry name" value="HTH_MetabolicPath_Reg"/>
</dbReference>
<dbReference type="PROSITE" id="PS51078">
    <property type="entry name" value="ICLR_ED"/>
    <property type="match status" value="1"/>
</dbReference>
<dbReference type="InterPro" id="IPR014757">
    <property type="entry name" value="Tscrpt_reg_IclR_C"/>
</dbReference>
<name>A1WK72_VEREI</name>
<accession>A1WK72</accession>
<keyword evidence="3" id="KW-0804">Transcription</keyword>
<dbReference type="SMART" id="SM00346">
    <property type="entry name" value="HTH_ICLR"/>
    <property type="match status" value="1"/>
</dbReference>
<dbReference type="SUPFAM" id="SSF55781">
    <property type="entry name" value="GAF domain-like"/>
    <property type="match status" value="1"/>
</dbReference>